<feature type="domain" description="Helicase C-terminal" evidence="1">
    <location>
        <begin position="266"/>
        <end position="438"/>
    </location>
</feature>
<evidence type="ECO:0000313" key="2">
    <source>
        <dbReference type="EMBL" id="AWK85050.1"/>
    </source>
</evidence>
<accession>A0A2S2CKZ6</accession>
<dbReference type="KEGG" id="azz:DEW08_01600"/>
<name>A0A2S2CKZ6_9PROT</name>
<keyword evidence="2" id="KW-0378">Hydrolase</keyword>
<keyword evidence="3" id="KW-1185">Reference proteome</keyword>
<keyword evidence="2" id="KW-0547">Nucleotide-binding</keyword>
<evidence type="ECO:0000259" key="1">
    <source>
        <dbReference type="PROSITE" id="PS51194"/>
    </source>
</evidence>
<evidence type="ECO:0000313" key="3">
    <source>
        <dbReference type="Proteomes" id="UP000245629"/>
    </source>
</evidence>
<dbReference type="InterPro" id="IPR001650">
    <property type="entry name" value="Helicase_C-like"/>
</dbReference>
<dbReference type="PROSITE" id="PS51194">
    <property type="entry name" value="HELICASE_CTER"/>
    <property type="match status" value="1"/>
</dbReference>
<dbReference type="InterPro" id="IPR027417">
    <property type="entry name" value="P-loop_NTPase"/>
</dbReference>
<reference evidence="3" key="1">
    <citation type="submission" date="2018-05" db="EMBL/GenBank/DDBJ databases">
        <title>Azospirillum thermophila sp. nov., a novel isolated from hot spring.</title>
        <authorList>
            <person name="Zhao Z."/>
        </authorList>
    </citation>
    <scope>NUCLEOTIDE SEQUENCE [LARGE SCALE GENOMIC DNA]</scope>
    <source>
        <strain evidence="3">CFH 70021</strain>
    </source>
</reference>
<protein>
    <submittedName>
        <fullName evidence="2">Helicase</fullName>
    </submittedName>
</protein>
<dbReference type="AlphaFoldDB" id="A0A2S2CKZ6"/>
<dbReference type="EMBL" id="CP029352">
    <property type="protein sequence ID" value="AWK85050.1"/>
    <property type="molecule type" value="Genomic_DNA"/>
</dbReference>
<organism evidence="2 3">
    <name type="scientific">Azospirillum thermophilum</name>
    <dbReference type="NCBI Taxonomy" id="2202148"/>
    <lineage>
        <taxon>Bacteria</taxon>
        <taxon>Pseudomonadati</taxon>
        <taxon>Pseudomonadota</taxon>
        <taxon>Alphaproteobacteria</taxon>
        <taxon>Rhodospirillales</taxon>
        <taxon>Azospirillaceae</taxon>
        <taxon>Azospirillum</taxon>
    </lineage>
</organism>
<dbReference type="GO" id="GO:0004386">
    <property type="term" value="F:helicase activity"/>
    <property type="evidence" value="ECO:0007669"/>
    <property type="project" value="UniProtKB-KW"/>
</dbReference>
<dbReference type="Gene3D" id="3.40.50.300">
    <property type="entry name" value="P-loop containing nucleotide triphosphate hydrolases"/>
    <property type="match status" value="2"/>
</dbReference>
<dbReference type="Proteomes" id="UP000245629">
    <property type="component" value="Chromosome 1"/>
</dbReference>
<sequence>MGDAYVDMLARKAVTAPQRGLDTVPPLPSSLSDLQRDVTAFLLQSGCGAGFLDTGLGKTRIQLAWARVVAEVTGLPVLGFVPLAVGPQHVREAEAAGIQDVRVVRCQDDIRPGVNLTNYERMHLFSPDALGGVFLDESSILKSFSGVTTRKLMQFSAALNWRAAFTATPAPNDHTELGQHSQFLGVMDSNEMLSRWFVADQKQMGRYRLKKHGVRPFWSWVASWARCASRPSDLGYSDAGYEMPDLVMHDLLVRVDTSTDAGQDRDGQLRLLRIPGTSSTALHAEKRRTAEARARAIAEPVMDLRAEPWNVWCDTDYEADALMAAIPDAVEVRGSMSPEMKEERLEAFSRGDIRVLVTKPRIAGFGLNWQHVAHAAFVGCSYSYEQFYQAVRRNWRFGQKRPVNVYLAYAETEAAPREALRRKSGEHESMKAAMADAMQRAADHRTIKHSYAPTVRPELPVWLRGAGAGDCRHA</sequence>
<dbReference type="OrthoDB" id="9800801at2"/>
<dbReference type="SUPFAM" id="SSF52540">
    <property type="entry name" value="P-loop containing nucleoside triphosphate hydrolases"/>
    <property type="match status" value="2"/>
</dbReference>
<gene>
    <name evidence="2" type="ORF">DEW08_01600</name>
</gene>
<dbReference type="Pfam" id="PF00271">
    <property type="entry name" value="Helicase_C"/>
    <property type="match status" value="1"/>
</dbReference>
<dbReference type="PANTHER" id="PTHR10799">
    <property type="entry name" value="SNF2/RAD54 HELICASE FAMILY"/>
    <property type="match status" value="1"/>
</dbReference>
<keyword evidence="2" id="KW-0067">ATP-binding</keyword>
<keyword evidence="2" id="KW-0347">Helicase</keyword>
<dbReference type="RefSeq" id="WP_109323888.1">
    <property type="nucleotide sequence ID" value="NZ_CP029352.1"/>
</dbReference>
<proteinExistence type="predicted"/>